<reference evidence="3" key="2">
    <citation type="journal article" date="2023" name="Microbiome">
        <title>Synthase-selected sorting approach identifies a beta-lactone synthase in a nudibranch symbiotic bacterium.</title>
        <authorList>
            <person name="Dzunkova M."/>
            <person name="La Clair J.J."/>
            <person name="Tyml T."/>
            <person name="Doud D."/>
            <person name="Schulz F."/>
            <person name="Piquer-Esteban S."/>
            <person name="Porcel Sanchis D."/>
            <person name="Osborn A."/>
            <person name="Robinson D."/>
            <person name="Louie K.B."/>
            <person name="Bowen B.P."/>
            <person name="Bowers R.M."/>
            <person name="Lee J."/>
            <person name="Arnau V."/>
            <person name="Diaz-Villanueva W."/>
            <person name="Stepanauskas R."/>
            <person name="Gosliner T."/>
            <person name="Date S.V."/>
            <person name="Northen T.R."/>
            <person name="Cheng J.F."/>
            <person name="Burkart M.D."/>
            <person name="Woyke T."/>
        </authorList>
    </citation>
    <scope>NUCLEOTIDE SEQUENCE</scope>
    <source>
        <strain evidence="3">Df01</strain>
    </source>
</reference>
<dbReference type="InterPro" id="IPR006179">
    <property type="entry name" value="5_nucleotidase/apyrase"/>
</dbReference>
<keyword evidence="4" id="KW-1185">Reference proteome</keyword>
<sequence length="583" mass="64301">MSSRREFLQLLAAAGAVGMLPTARGEGHSDLYDVATYGDVRLLHTCDIHAQLSPIYFREPHVNLGLHSARGKPPHLVGDAFLKYYNIASGSPLAHATTYLGMEELAARYGKAGGLAHLAHLIRQLRESYGTDKTMLLDSGDMWHGSATALYTMGADMVEAANLLGIDVITGHWEFTYPAETLRTRIKEFNGVFLAQNVFVKEDALFEGAEAYDEDSGLAFQPWVMRELGGRRIAVIGQAFPYTPIANPQRFIPDWTFGVRRTELQTQVEHIRANEKPDAVVLLSHNGADLDAQIAADVRGIDFILGGHTHDIFCQPRRIDNTMVFNSGCSGKFVGCLDIAFDSNGISDFHYHLLPVFANALPTDRTMAAHIETVRTPYAAALGEKLAIADETLYRRGNFNGTMDQVILDSLRSHYDAQIALSPGFRWGPSVLAGDAVRMEDVMNVTATTYPETYVREMHGEELKTILESVADNLYHPDPYYQQGGDMVRVGGMDYTLEPTSTFGTRIADMRLDSGKSIEANKRYTVAGWSTANPSDGPPMWEIMASYLRTQKTISVKKVNLPKLKGVANNSGIADYPKNLLVT</sequence>
<dbReference type="Gene3D" id="3.60.21.10">
    <property type="match status" value="1"/>
</dbReference>
<keyword evidence="1" id="KW-0378">Hydrolase</keyword>
<dbReference type="InterPro" id="IPR008334">
    <property type="entry name" value="5'-Nucleotdase_C"/>
</dbReference>
<accession>A0ABT7QK60</accession>
<dbReference type="PANTHER" id="PTHR11575:SF42">
    <property type="entry name" value="SULFUR OXIDATION PROTEIN SOXB"/>
    <property type="match status" value="1"/>
</dbReference>
<dbReference type="PROSITE" id="PS51318">
    <property type="entry name" value="TAT"/>
    <property type="match status" value="1"/>
</dbReference>
<dbReference type="Pfam" id="PF02872">
    <property type="entry name" value="5_nucleotid_C"/>
    <property type="match status" value="1"/>
</dbReference>
<dbReference type="Gene3D" id="6.10.140.570">
    <property type="match status" value="1"/>
</dbReference>
<dbReference type="InterPro" id="IPR030998">
    <property type="entry name" value="Thiosulf_SoxB"/>
</dbReference>
<comment type="caution">
    <text evidence="3">The sequence shown here is derived from an EMBL/GenBank/DDBJ whole genome shotgun (WGS) entry which is preliminary data.</text>
</comment>
<dbReference type="NCBIfam" id="TIGR04486">
    <property type="entry name" value="thiosulf_SoxB"/>
    <property type="match status" value="1"/>
</dbReference>
<dbReference type="EMBL" id="JANQAO010000001">
    <property type="protein sequence ID" value="MDM5146898.1"/>
    <property type="molecule type" value="Genomic_DNA"/>
</dbReference>
<comment type="similarity">
    <text evidence="1">Belongs to the 5'-nucleotidase family.</text>
</comment>
<dbReference type="PRINTS" id="PR01607">
    <property type="entry name" value="APYRASEFAMLY"/>
</dbReference>
<evidence type="ECO:0000313" key="4">
    <source>
        <dbReference type="Proteomes" id="UP001168167"/>
    </source>
</evidence>
<keyword evidence="1" id="KW-0547">Nucleotide-binding</keyword>
<feature type="domain" description="5'-Nucleotidase C-terminal" evidence="2">
    <location>
        <begin position="401"/>
        <end position="531"/>
    </location>
</feature>
<evidence type="ECO:0000259" key="2">
    <source>
        <dbReference type="Pfam" id="PF02872"/>
    </source>
</evidence>
<protein>
    <submittedName>
        <fullName evidence="3">Thiosulfohydrolase SoxB</fullName>
    </submittedName>
</protein>
<dbReference type="Proteomes" id="UP001168167">
    <property type="component" value="Unassembled WGS sequence"/>
</dbReference>
<dbReference type="SUPFAM" id="SSF55816">
    <property type="entry name" value="5'-nucleotidase (syn. UDP-sugar hydrolase), C-terminal domain"/>
    <property type="match status" value="1"/>
</dbReference>
<gene>
    <name evidence="3" type="primary">soxB</name>
    <name evidence="3" type="ORF">NQX30_00655</name>
</gene>
<dbReference type="Gene3D" id="3.90.780.10">
    <property type="entry name" value="5'-Nucleotidase, C-terminal domain"/>
    <property type="match status" value="1"/>
</dbReference>
<organism evidence="3 4">
    <name type="scientific">Candidatus Doriopsillibacter californiensis</name>
    <dbReference type="NCBI Taxonomy" id="2970740"/>
    <lineage>
        <taxon>Bacteria</taxon>
        <taxon>Pseudomonadati</taxon>
        <taxon>Pseudomonadota</taxon>
        <taxon>Gammaproteobacteria</taxon>
        <taxon>Candidatus Tethybacterales</taxon>
        <taxon>Candidatus Persebacteraceae</taxon>
        <taxon>Candidatus Doriopsillibacter</taxon>
    </lineage>
</organism>
<reference evidence="3" key="1">
    <citation type="submission" date="2022-08" db="EMBL/GenBank/DDBJ databases">
        <authorList>
            <person name="Dzunkova M."/>
            <person name="La Clair J."/>
            <person name="Tyml T."/>
            <person name="Doud D."/>
            <person name="Schulz F."/>
            <person name="Piquer S."/>
            <person name="Porcel Sanchis D."/>
            <person name="Osborn A."/>
            <person name="Robinson D."/>
            <person name="Louie K.B."/>
            <person name="Bowen B.P."/>
            <person name="Bowers R."/>
            <person name="Lee J."/>
            <person name="Arnau Llombart V."/>
            <person name="Diaz Villanueva W."/>
            <person name="Gosliner T."/>
            <person name="Northen T."/>
            <person name="Cheng J.-F."/>
            <person name="Burkart M.D."/>
            <person name="Woyke T."/>
        </authorList>
    </citation>
    <scope>NUCLEOTIDE SEQUENCE</scope>
    <source>
        <strain evidence="3">Df01</strain>
    </source>
</reference>
<dbReference type="InterPro" id="IPR041829">
    <property type="entry name" value="SoxB_N"/>
</dbReference>
<dbReference type="InterPro" id="IPR006311">
    <property type="entry name" value="TAT_signal"/>
</dbReference>
<dbReference type="InterPro" id="IPR036907">
    <property type="entry name" value="5'-Nucleotdase_C_sf"/>
</dbReference>
<dbReference type="CDD" id="cd07411">
    <property type="entry name" value="MPP_SoxB_N"/>
    <property type="match status" value="1"/>
</dbReference>
<dbReference type="PANTHER" id="PTHR11575">
    <property type="entry name" value="5'-NUCLEOTIDASE-RELATED"/>
    <property type="match status" value="1"/>
</dbReference>
<evidence type="ECO:0000313" key="3">
    <source>
        <dbReference type="EMBL" id="MDM5146898.1"/>
    </source>
</evidence>
<dbReference type="SUPFAM" id="SSF56300">
    <property type="entry name" value="Metallo-dependent phosphatases"/>
    <property type="match status" value="1"/>
</dbReference>
<name>A0ABT7QK60_9GAMM</name>
<dbReference type="InterPro" id="IPR029052">
    <property type="entry name" value="Metallo-depent_PP-like"/>
</dbReference>
<proteinExistence type="inferred from homology"/>
<evidence type="ECO:0000256" key="1">
    <source>
        <dbReference type="RuleBase" id="RU362119"/>
    </source>
</evidence>